<proteinExistence type="inferred from homology"/>
<feature type="compositionally biased region" description="Low complexity" evidence="10">
    <location>
        <begin position="662"/>
        <end position="675"/>
    </location>
</feature>
<dbReference type="Gene3D" id="3.40.50.80">
    <property type="entry name" value="Nucleotide-binding domain of ferredoxin-NADP reductase (FNR) module"/>
    <property type="match status" value="1"/>
</dbReference>
<keyword evidence="6" id="KW-0560">Oxidoreductase</keyword>
<dbReference type="OrthoDB" id="10006946at2759"/>
<dbReference type="eggNOG" id="KOG0039">
    <property type="taxonomic scope" value="Eukaryota"/>
</dbReference>
<feature type="transmembrane region" description="Helical" evidence="11">
    <location>
        <begin position="225"/>
        <end position="246"/>
    </location>
</feature>
<dbReference type="RefSeq" id="XP_007802291.1">
    <property type="nucleotide sequence ID" value="XM_007804100.1"/>
</dbReference>
<dbReference type="Pfam" id="PF01794">
    <property type="entry name" value="Ferric_reduct"/>
    <property type="match status" value="1"/>
</dbReference>
<evidence type="ECO:0000256" key="5">
    <source>
        <dbReference type="ARBA" id="ARBA00022989"/>
    </source>
</evidence>
<feature type="transmembrane region" description="Helical" evidence="11">
    <location>
        <begin position="164"/>
        <end position="183"/>
    </location>
</feature>
<dbReference type="GO" id="GO:0005886">
    <property type="term" value="C:plasma membrane"/>
    <property type="evidence" value="ECO:0007669"/>
    <property type="project" value="TreeGrafter"/>
</dbReference>
<keyword evidence="14" id="KW-1185">Reference proteome</keyword>
<gene>
    <name evidence="13" type="ORF">EPUS_04982</name>
</gene>
<dbReference type="GO" id="GO:0006879">
    <property type="term" value="P:intracellular iron ion homeostasis"/>
    <property type="evidence" value="ECO:0007669"/>
    <property type="project" value="TreeGrafter"/>
</dbReference>
<comment type="similarity">
    <text evidence="2">Belongs to the ferric reductase (FRE) family.</text>
</comment>
<comment type="subcellular location">
    <subcellularLocation>
        <location evidence="1">Membrane</location>
        <topology evidence="1">Multi-pass membrane protein</topology>
    </subcellularLocation>
</comment>
<feature type="region of interest" description="Disordered" evidence="10">
    <location>
        <begin position="662"/>
        <end position="718"/>
    </location>
</feature>
<dbReference type="AlphaFoldDB" id="U1HSB4"/>
<dbReference type="Pfam" id="PF08030">
    <property type="entry name" value="NAD_binding_6"/>
    <property type="match status" value="1"/>
</dbReference>
<feature type="domain" description="FAD-binding FR-type" evidence="12">
    <location>
        <begin position="271"/>
        <end position="425"/>
    </location>
</feature>
<organism evidence="13 14">
    <name type="scientific">Endocarpon pusillum (strain Z07020 / HMAS-L-300199)</name>
    <name type="common">Lichen-forming fungus</name>
    <dbReference type="NCBI Taxonomy" id="1263415"/>
    <lineage>
        <taxon>Eukaryota</taxon>
        <taxon>Fungi</taxon>
        <taxon>Dikarya</taxon>
        <taxon>Ascomycota</taxon>
        <taxon>Pezizomycotina</taxon>
        <taxon>Eurotiomycetes</taxon>
        <taxon>Chaetothyriomycetidae</taxon>
        <taxon>Verrucariales</taxon>
        <taxon>Verrucariaceae</taxon>
        <taxon>Endocarpon</taxon>
    </lineage>
</organism>
<evidence type="ECO:0000256" key="6">
    <source>
        <dbReference type="ARBA" id="ARBA00023002"/>
    </source>
</evidence>
<name>U1HSB4_ENDPU</name>
<dbReference type="PANTHER" id="PTHR32361">
    <property type="entry name" value="FERRIC/CUPRIC REDUCTASE TRANSMEMBRANE COMPONENT"/>
    <property type="match status" value="1"/>
</dbReference>
<dbReference type="PANTHER" id="PTHR32361:SF9">
    <property type="entry name" value="FERRIC REDUCTASE TRANSMEMBRANE COMPONENT 3-RELATED"/>
    <property type="match status" value="1"/>
</dbReference>
<evidence type="ECO:0000259" key="12">
    <source>
        <dbReference type="PROSITE" id="PS51384"/>
    </source>
</evidence>
<dbReference type="Proteomes" id="UP000019373">
    <property type="component" value="Unassembled WGS sequence"/>
</dbReference>
<reference evidence="14" key="1">
    <citation type="journal article" date="2014" name="BMC Genomics">
        <title>Genome characteristics reveal the impact of lichenization on lichen-forming fungus Endocarpon pusillum Hedwig (Verrucariales, Ascomycota).</title>
        <authorList>
            <person name="Wang Y.-Y."/>
            <person name="Liu B."/>
            <person name="Zhang X.-Y."/>
            <person name="Zhou Q.-M."/>
            <person name="Zhang T."/>
            <person name="Li H."/>
            <person name="Yu Y.-F."/>
            <person name="Zhang X.-L."/>
            <person name="Hao X.-Y."/>
            <person name="Wang M."/>
            <person name="Wang L."/>
            <person name="Wei J.-C."/>
        </authorList>
    </citation>
    <scope>NUCLEOTIDE SEQUENCE [LARGE SCALE GENOMIC DNA]</scope>
    <source>
        <strain evidence="14">Z07020 / HMAS-L-300199</strain>
    </source>
</reference>
<dbReference type="GeneID" id="19239935"/>
<evidence type="ECO:0000256" key="3">
    <source>
        <dbReference type="ARBA" id="ARBA00022448"/>
    </source>
</evidence>
<evidence type="ECO:0000256" key="7">
    <source>
        <dbReference type="ARBA" id="ARBA00023065"/>
    </source>
</evidence>
<dbReference type="OMA" id="EIEMAVG"/>
<dbReference type="InterPro" id="IPR051410">
    <property type="entry name" value="Ferric/Cupric_Reductase"/>
</dbReference>
<dbReference type="EMBL" id="KE721116">
    <property type="protein sequence ID" value="ERF72064.1"/>
    <property type="molecule type" value="Genomic_DNA"/>
</dbReference>
<feature type="transmembrane region" description="Helical" evidence="11">
    <location>
        <begin position="27"/>
        <end position="47"/>
    </location>
</feature>
<dbReference type="SFLD" id="SFLDG01168">
    <property type="entry name" value="Ferric_reductase_subgroup_(FRE"/>
    <property type="match status" value="1"/>
</dbReference>
<feature type="transmembrane region" description="Helical" evidence="11">
    <location>
        <begin position="195"/>
        <end position="213"/>
    </location>
</feature>
<evidence type="ECO:0000256" key="10">
    <source>
        <dbReference type="SAM" id="MobiDB-lite"/>
    </source>
</evidence>
<evidence type="ECO:0000256" key="11">
    <source>
        <dbReference type="SAM" id="Phobius"/>
    </source>
</evidence>
<feature type="region of interest" description="Disordered" evidence="10">
    <location>
        <begin position="551"/>
        <end position="635"/>
    </location>
</feature>
<keyword evidence="5 11" id="KW-1133">Transmembrane helix</keyword>
<feature type="compositionally biased region" description="Basic and acidic residues" evidence="10">
    <location>
        <begin position="600"/>
        <end position="618"/>
    </location>
</feature>
<keyword evidence="8 11" id="KW-0472">Membrane</keyword>
<evidence type="ECO:0000313" key="13">
    <source>
        <dbReference type="EMBL" id="ERF72064.1"/>
    </source>
</evidence>
<evidence type="ECO:0000256" key="2">
    <source>
        <dbReference type="ARBA" id="ARBA00006278"/>
    </source>
</evidence>
<evidence type="ECO:0000256" key="4">
    <source>
        <dbReference type="ARBA" id="ARBA00022692"/>
    </source>
</evidence>
<sequence length="761" mass="84344">MDWPYHFVNLSPEQISERRKLLDLYGFYAWLSPIALVCSIYLSRVLLASISRRSGSVSPSQPPTFFRVYTRRLLWVLHSPLSSDFGDVKVHLIGLLYTSWLLFLTIHNTGTDYMHYTKRLGHIAVSQLPLQYLLSTKSPLSPIQAATGLSHETLNPYHRLTGRIIHLFLLAHAVLYLNFFYAINALPRRLYDRDVQLGLLAITLLTALAISASPSNRRKSYHKSFYVPHALLSFLLIPVISAHVPYTRRYVLQILILYLFNMATRTFNTTTPPAPATITPVKGTNGALLHLSIPTPQPPLGSPIPTHFPGQHIYLKSGHNPISPRSPFTIASVPPILNLSPKPGQQENPYHGGPLPDLELIVRNLGGPTTAWLAGSDFKTTTKNRLETDQDGGAVSHLDASLKPSPPARKLDVLVEGPYGTSSSIVPSLLASFSNLHAQENWEDEEEVLLIAGGVGATFTLPIYVSLLRAALTAALREADIGQAEAQQQHERQKCQGRDGALSVITSLNSISQRIHFRWIVRSRAEAEWGVEYLGRAIRRLEEEIEMAVGREGSVGGGRSHQSTQQEPEPEPKLEELPGGRSRNNGLKMNVKIYITRATPPDRRYDENDSEKLSLDTKDQEEEDIMTGPPARMEGTTNITALRSSSPLPAGVEIITSAPNTTTTTTKTSIHTISSNKNRPPLPTLINSILSPSNPHEHEHEHEHSPFPANKTKQKSKHDRITILTCAPPRLTTALREQVGCHVMGGGRDVRWFEEGFGMGV</sequence>
<dbReference type="InterPro" id="IPR017927">
    <property type="entry name" value="FAD-bd_FR_type"/>
</dbReference>
<feature type="compositionally biased region" description="Basic and acidic residues" evidence="10">
    <location>
        <begin position="695"/>
        <end position="705"/>
    </location>
</feature>
<evidence type="ECO:0000313" key="14">
    <source>
        <dbReference type="Proteomes" id="UP000019373"/>
    </source>
</evidence>
<dbReference type="HOGENOM" id="CLU_019268_0_0_1"/>
<keyword evidence="3" id="KW-0813">Transport</keyword>
<feature type="compositionally biased region" description="Polar residues" evidence="10">
    <location>
        <begin position="685"/>
        <end position="694"/>
    </location>
</feature>
<dbReference type="CDD" id="cd06186">
    <property type="entry name" value="NOX_Duox_like_FAD_NADP"/>
    <property type="match status" value="1"/>
</dbReference>
<evidence type="ECO:0000256" key="8">
    <source>
        <dbReference type="ARBA" id="ARBA00023136"/>
    </source>
</evidence>
<keyword evidence="7" id="KW-0406">Ion transport</keyword>
<accession>U1HSB4</accession>
<keyword evidence="4 11" id="KW-0812">Transmembrane</keyword>
<evidence type="ECO:0000256" key="1">
    <source>
        <dbReference type="ARBA" id="ARBA00004141"/>
    </source>
</evidence>
<dbReference type="GO" id="GO:0015677">
    <property type="term" value="P:copper ion import"/>
    <property type="evidence" value="ECO:0007669"/>
    <property type="project" value="TreeGrafter"/>
</dbReference>
<dbReference type="InterPro" id="IPR013130">
    <property type="entry name" value="Fe3_Rdtase_TM_dom"/>
</dbReference>
<dbReference type="InterPro" id="IPR013121">
    <property type="entry name" value="Fe_red_NAD-bd_6"/>
</dbReference>
<dbReference type="InterPro" id="IPR039261">
    <property type="entry name" value="FNR_nucleotide-bd"/>
</dbReference>
<evidence type="ECO:0000256" key="9">
    <source>
        <dbReference type="ARBA" id="ARBA00023180"/>
    </source>
</evidence>
<dbReference type="GO" id="GO:0000293">
    <property type="term" value="F:ferric-chelate reductase activity"/>
    <property type="evidence" value="ECO:0007669"/>
    <property type="project" value="TreeGrafter"/>
</dbReference>
<protein>
    <recommendedName>
        <fullName evidence="12">FAD-binding FR-type domain-containing protein</fullName>
    </recommendedName>
</protein>
<keyword evidence="9" id="KW-0325">Glycoprotein</keyword>
<dbReference type="GO" id="GO:0006826">
    <property type="term" value="P:iron ion transport"/>
    <property type="evidence" value="ECO:0007669"/>
    <property type="project" value="TreeGrafter"/>
</dbReference>
<dbReference type="PROSITE" id="PS51384">
    <property type="entry name" value="FAD_FR"/>
    <property type="match status" value="1"/>
</dbReference>